<dbReference type="InterPro" id="IPR004827">
    <property type="entry name" value="bZIP"/>
</dbReference>
<dbReference type="GO" id="GO:0006351">
    <property type="term" value="P:DNA-templated transcription"/>
    <property type="evidence" value="ECO:0007669"/>
    <property type="project" value="InterPro"/>
</dbReference>
<keyword evidence="11" id="KW-1185">Reference proteome</keyword>
<keyword evidence="8" id="KW-1133">Transmembrane helix</keyword>
<feature type="transmembrane region" description="Helical" evidence="8">
    <location>
        <begin position="12"/>
        <end position="35"/>
    </location>
</feature>
<evidence type="ECO:0000256" key="1">
    <source>
        <dbReference type="ARBA" id="ARBA00004123"/>
    </source>
</evidence>
<dbReference type="GO" id="GO:0000978">
    <property type="term" value="F:RNA polymerase II cis-regulatory region sequence-specific DNA binding"/>
    <property type="evidence" value="ECO:0007669"/>
    <property type="project" value="TreeGrafter"/>
</dbReference>
<reference evidence="10" key="2">
    <citation type="submission" date="2023-06" db="EMBL/GenBank/DDBJ databases">
        <authorList>
            <consortium name="Lawrence Berkeley National Laboratory"/>
            <person name="Mondo S.J."/>
            <person name="Hensen N."/>
            <person name="Bonometti L."/>
            <person name="Westerberg I."/>
            <person name="Brannstrom I.O."/>
            <person name="Guillou S."/>
            <person name="Cros-Aarteil S."/>
            <person name="Calhoun S."/>
            <person name="Haridas S."/>
            <person name="Kuo A."/>
            <person name="Pangilinan J."/>
            <person name="Riley R."/>
            <person name="Labutti K."/>
            <person name="Andreopoulos B."/>
            <person name="Lipzen A."/>
            <person name="Chen C."/>
            <person name="Yanf M."/>
            <person name="Daum C."/>
            <person name="Ng V."/>
            <person name="Clum A."/>
            <person name="Steindorff A."/>
            <person name="Ohm R."/>
            <person name="Martin F."/>
            <person name="Silar P."/>
            <person name="Natvig D."/>
            <person name="Lalanne C."/>
            <person name="Gautier V."/>
            <person name="Ament-Velasquez S.L."/>
            <person name="Kruys A."/>
            <person name="Hutchinson M.I."/>
            <person name="Powell A.J."/>
            <person name="Barry K."/>
            <person name="Miller A.N."/>
            <person name="Grigoriev I.V."/>
            <person name="Debuchy R."/>
            <person name="Gladieux P."/>
            <person name="Thoren M.H."/>
            <person name="Johannesson H."/>
        </authorList>
    </citation>
    <scope>NUCLEOTIDE SEQUENCE</scope>
    <source>
        <strain evidence="10">CBS 626.80</strain>
    </source>
</reference>
<comment type="caution">
    <text evidence="10">The sequence shown here is derived from an EMBL/GenBank/DDBJ whole genome shotgun (WGS) entry which is preliminary data.</text>
</comment>
<feature type="compositionally biased region" description="Low complexity" evidence="7">
    <location>
        <begin position="260"/>
        <end position="275"/>
    </location>
</feature>
<evidence type="ECO:0000259" key="9">
    <source>
        <dbReference type="PROSITE" id="PS50217"/>
    </source>
</evidence>
<dbReference type="Gene3D" id="1.20.5.170">
    <property type="match status" value="1"/>
</dbReference>
<evidence type="ECO:0000256" key="8">
    <source>
        <dbReference type="SAM" id="Phobius"/>
    </source>
</evidence>
<dbReference type="PROSITE" id="PS00036">
    <property type="entry name" value="BZIP_BASIC"/>
    <property type="match status" value="1"/>
</dbReference>
<evidence type="ECO:0000256" key="5">
    <source>
        <dbReference type="ARBA" id="ARBA00023242"/>
    </source>
</evidence>
<feature type="coiled-coil region" evidence="6">
    <location>
        <begin position="340"/>
        <end position="374"/>
    </location>
</feature>
<dbReference type="InterPro" id="IPR031106">
    <property type="entry name" value="C/EBP"/>
</dbReference>
<feature type="region of interest" description="Disordered" evidence="7">
    <location>
        <begin position="219"/>
        <end position="319"/>
    </location>
</feature>
<dbReference type="Proteomes" id="UP001303222">
    <property type="component" value="Unassembled WGS sequence"/>
</dbReference>
<keyword evidence="3" id="KW-0238">DNA-binding</keyword>
<dbReference type="GO" id="GO:0000981">
    <property type="term" value="F:DNA-binding transcription factor activity, RNA polymerase II-specific"/>
    <property type="evidence" value="ECO:0007669"/>
    <property type="project" value="TreeGrafter"/>
</dbReference>
<dbReference type="GO" id="GO:0005634">
    <property type="term" value="C:nucleus"/>
    <property type="evidence" value="ECO:0007669"/>
    <property type="project" value="UniProtKB-SubCell"/>
</dbReference>
<sequence>MVLGSTKELLKAAVLYISAVIRIRFSGTVILGFVLQLLSINRTSMNIGLGVSGDSDWQHHPLHLTPFRQSSPGLDQEAVHTLQEWPPQHAQQPPASASPSSFSSLQYSLQDFDFDFSCDFPDQQQQDFNWADPLLFPDSLAFSISTTPLTVSPFSATPSPLLVDTNDPSSTFTQGWADPLPSAPPQPPMHLSLDHHLSSDEPYAAASLSHVTDSLSTAMGLSMPSGRNTTMGMDMDMYTTASNSGSSTMGYNQHHSSRDPSTTPATSQASSTSPTCRSDGHVYPGLTLPSPADASSKPKRGRPPGPKKRAHSPAAEAELTDSEHVLVKRQRNNIAAKKYRQKKIDRIQELEEEVDQIKREREELRLMLAKRDAEVGMLREMLAMAKQGR</sequence>
<feature type="compositionally biased region" description="Basic residues" evidence="7">
    <location>
        <begin position="297"/>
        <end position="311"/>
    </location>
</feature>
<dbReference type="FunFam" id="1.20.5.170:FF:000158">
    <property type="entry name" value="BZIP transcription factor family"/>
    <property type="match status" value="1"/>
</dbReference>
<accession>A0AAN6NXB1</accession>
<dbReference type="PROSITE" id="PS50217">
    <property type="entry name" value="BZIP"/>
    <property type="match status" value="1"/>
</dbReference>
<organism evidence="10 11">
    <name type="scientific">Pseudoneurospora amorphoporcata</name>
    <dbReference type="NCBI Taxonomy" id="241081"/>
    <lineage>
        <taxon>Eukaryota</taxon>
        <taxon>Fungi</taxon>
        <taxon>Dikarya</taxon>
        <taxon>Ascomycota</taxon>
        <taxon>Pezizomycotina</taxon>
        <taxon>Sordariomycetes</taxon>
        <taxon>Sordariomycetidae</taxon>
        <taxon>Sordariales</taxon>
        <taxon>Sordariaceae</taxon>
        <taxon>Pseudoneurospora</taxon>
    </lineage>
</organism>
<dbReference type="CDD" id="cd14686">
    <property type="entry name" value="bZIP"/>
    <property type="match status" value="1"/>
</dbReference>
<evidence type="ECO:0000256" key="2">
    <source>
        <dbReference type="ARBA" id="ARBA00023015"/>
    </source>
</evidence>
<name>A0AAN6NXB1_9PEZI</name>
<keyword evidence="4" id="KW-0804">Transcription</keyword>
<keyword evidence="5" id="KW-0539">Nucleus</keyword>
<evidence type="ECO:0000313" key="10">
    <source>
        <dbReference type="EMBL" id="KAK3952691.1"/>
    </source>
</evidence>
<reference evidence="10" key="1">
    <citation type="journal article" date="2023" name="Mol. Phylogenet. Evol.">
        <title>Genome-scale phylogeny and comparative genomics of the fungal order Sordariales.</title>
        <authorList>
            <person name="Hensen N."/>
            <person name="Bonometti L."/>
            <person name="Westerberg I."/>
            <person name="Brannstrom I.O."/>
            <person name="Guillou S."/>
            <person name="Cros-Aarteil S."/>
            <person name="Calhoun S."/>
            <person name="Haridas S."/>
            <person name="Kuo A."/>
            <person name="Mondo S."/>
            <person name="Pangilinan J."/>
            <person name="Riley R."/>
            <person name="LaButti K."/>
            <person name="Andreopoulos B."/>
            <person name="Lipzen A."/>
            <person name="Chen C."/>
            <person name="Yan M."/>
            <person name="Daum C."/>
            <person name="Ng V."/>
            <person name="Clum A."/>
            <person name="Steindorff A."/>
            <person name="Ohm R.A."/>
            <person name="Martin F."/>
            <person name="Silar P."/>
            <person name="Natvig D.O."/>
            <person name="Lalanne C."/>
            <person name="Gautier V."/>
            <person name="Ament-Velasquez S.L."/>
            <person name="Kruys A."/>
            <person name="Hutchinson M.I."/>
            <person name="Powell A.J."/>
            <person name="Barry K."/>
            <person name="Miller A.N."/>
            <person name="Grigoriev I.V."/>
            <person name="Debuchy R."/>
            <person name="Gladieux P."/>
            <person name="Hiltunen Thoren M."/>
            <person name="Johannesson H."/>
        </authorList>
    </citation>
    <scope>NUCLEOTIDE SEQUENCE</scope>
    <source>
        <strain evidence="10">CBS 626.80</strain>
    </source>
</reference>
<evidence type="ECO:0000256" key="7">
    <source>
        <dbReference type="SAM" id="MobiDB-lite"/>
    </source>
</evidence>
<dbReference type="PANTHER" id="PTHR23334:SF20">
    <property type="entry name" value="BASIC LEUCINE ZIPPER 24"/>
    <property type="match status" value="1"/>
</dbReference>
<dbReference type="AlphaFoldDB" id="A0AAN6NXB1"/>
<evidence type="ECO:0000256" key="3">
    <source>
        <dbReference type="ARBA" id="ARBA00023125"/>
    </source>
</evidence>
<evidence type="ECO:0000256" key="6">
    <source>
        <dbReference type="SAM" id="Coils"/>
    </source>
</evidence>
<keyword evidence="8" id="KW-0472">Membrane</keyword>
<proteinExistence type="predicted"/>
<keyword evidence="2" id="KW-0805">Transcription regulation</keyword>
<dbReference type="Pfam" id="PF07716">
    <property type="entry name" value="bZIP_2"/>
    <property type="match status" value="1"/>
</dbReference>
<feature type="compositionally biased region" description="Polar residues" evidence="7">
    <location>
        <begin position="241"/>
        <end position="254"/>
    </location>
</feature>
<dbReference type="EMBL" id="MU859119">
    <property type="protein sequence ID" value="KAK3952691.1"/>
    <property type="molecule type" value="Genomic_DNA"/>
</dbReference>
<dbReference type="SMART" id="SM00338">
    <property type="entry name" value="BRLZ"/>
    <property type="match status" value="1"/>
</dbReference>
<keyword evidence="6" id="KW-0175">Coiled coil</keyword>
<feature type="domain" description="BZIP" evidence="9">
    <location>
        <begin position="328"/>
        <end position="385"/>
    </location>
</feature>
<dbReference type="PANTHER" id="PTHR23334">
    <property type="entry name" value="CCAAT/ENHANCER BINDING PROTEIN"/>
    <property type="match status" value="1"/>
</dbReference>
<protein>
    <recommendedName>
        <fullName evidence="9">BZIP domain-containing protein</fullName>
    </recommendedName>
</protein>
<feature type="compositionally biased region" description="Low complexity" evidence="7">
    <location>
        <begin position="229"/>
        <end position="240"/>
    </location>
</feature>
<feature type="region of interest" description="Disordered" evidence="7">
    <location>
        <begin position="174"/>
        <end position="195"/>
    </location>
</feature>
<evidence type="ECO:0000256" key="4">
    <source>
        <dbReference type="ARBA" id="ARBA00023163"/>
    </source>
</evidence>
<keyword evidence="8" id="KW-0812">Transmembrane</keyword>
<dbReference type="InterPro" id="IPR046347">
    <property type="entry name" value="bZIP_sf"/>
</dbReference>
<dbReference type="GO" id="GO:0050829">
    <property type="term" value="P:defense response to Gram-negative bacterium"/>
    <property type="evidence" value="ECO:0007669"/>
    <property type="project" value="UniProtKB-ARBA"/>
</dbReference>
<evidence type="ECO:0000313" key="11">
    <source>
        <dbReference type="Proteomes" id="UP001303222"/>
    </source>
</evidence>
<dbReference type="SUPFAM" id="SSF57959">
    <property type="entry name" value="Leucine zipper domain"/>
    <property type="match status" value="1"/>
</dbReference>
<gene>
    <name evidence="10" type="ORF">QBC32DRAFT_313695</name>
</gene>
<comment type="subcellular location">
    <subcellularLocation>
        <location evidence="1">Nucleus</location>
    </subcellularLocation>
</comment>